<comment type="caution">
    <text evidence="1">The sequence shown here is derived from an EMBL/GenBank/DDBJ whole genome shotgun (WGS) entry which is preliminary data.</text>
</comment>
<proteinExistence type="predicted"/>
<accession>A0A919SJ81</accession>
<dbReference type="RefSeq" id="WP_203842303.1">
    <property type="nucleotide sequence ID" value="NZ_BAAATW010000008.1"/>
</dbReference>
<organism evidence="1 2">
    <name type="scientific">Winogradskya consettensis</name>
    <dbReference type="NCBI Taxonomy" id="113560"/>
    <lineage>
        <taxon>Bacteria</taxon>
        <taxon>Bacillati</taxon>
        <taxon>Actinomycetota</taxon>
        <taxon>Actinomycetes</taxon>
        <taxon>Micromonosporales</taxon>
        <taxon>Micromonosporaceae</taxon>
        <taxon>Winogradskya</taxon>
    </lineage>
</organism>
<sequence length="84" mass="9386">MTPQLDEYVEAEIQRLLAETGSVAEQGITIARREHLIVLGGEVESAQRRDEICRQINQHFPDVEIACDIGIVRAQAPTEVEEIS</sequence>
<gene>
    <name evidence="1" type="ORF">Aco04nite_27940</name>
</gene>
<dbReference type="EMBL" id="BOQP01000011">
    <property type="protein sequence ID" value="GIM71963.1"/>
    <property type="molecule type" value="Genomic_DNA"/>
</dbReference>
<name>A0A919SJ81_9ACTN</name>
<evidence type="ECO:0000313" key="2">
    <source>
        <dbReference type="Proteomes" id="UP000680865"/>
    </source>
</evidence>
<evidence type="ECO:0008006" key="3">
    <source>
        <dbReference type="Google" id="ProtNLM"/>
    </source>
</evidence>
<dbReference type="AlphaFoldDB" id="A0A919SJ81"/>
<dbReference type="Proteomes" id="UP000680865">
    <property type="component" value="Unassembled WGS sequence"/>
</dbReference>
<evidence type="ECO:0000313" key="1">
    <source>
        <dbReference type="EMBL" id="GIM71963.1"/>
    </source>
</evidence>
<keyword evidence="2" id="KW-1185">Reference proteome</keyword>
<reference evidence="1" key="1">
    <citation type="submission" date="2021-03" db="EMBL/GenBank/DDBJ databases">
        <title>Whole genome shotgun sequence of Actinoplanes consettensis NBRC 14913.</title>
        <authorList>
            <person name="Komaki H."/>
            <person name="Tamura T."/>
        </authorList>
    </citation>
    <scope>NUCLEOTIDE SEQUENCE</scope>
    <source>
        <strain evidence="1">NBRC 14913</strain>
    </source>
</reference>
<protein>
    <recommendedName>
        <fullName evidence="3">BON domain-containing protein</fullName>
    </recommendedName>
</protein>